<dbReference type="SUPFAM" id="SSF53800">
    <property type="entry name" value="Chelatase"/>
    <property type="match status" value="1"/>
</dbReference>
<dbReference type="PROSITE" id="PS00534">
    <property type="entry name" value="FERROCHELATASE"/>
    <property type="match status" value="1"/>
</dbReference>
<dbReference type="InterPro" id="IPR019772">
    <property type="entry name" value="Ferrochelatase_AS"/>
</dbReference>
<feature type="binding site" evidence="9">
    <location>
        <position position="292"/>
    </location>
    <ligand>
        <name>Fe(2+)</name>
        <dbReference type="ChEBI" id="CHEBI:29033"/>
    </ligand>
</feature>
<dbReference type="FunFam" id="3.40.50.1400:FF:000002">
    <property type="entry name" value="Ferrochelatase"/>
    <property type="match status" value="1"/>
</dbReference>
<keyword evidence="5 9" id="KW-0350">Heme biosynthesis</keyword>
<dbReference type="GO" id="GO:0004325">
    <property type="term" value="F:ferrochelatase activity"/>
    <property type="evidence" value="ECO:0007669"/>
    <property type="project" value="UniProtKB-UniRule"/>
</dbReference>
<evidence type="ECO:0000256" key="9">
    <source>
        <dbReference type="HAMAP-Rule" id="MF_00323"/>
    </source>
</evidence>
<dbReference type="EC" id="4.98.1.1" evidence="9 10"/>
<keyword evidence="7 9" id="KW-0627">Porphyrin biosynthesis</keyword>
<dbReference type="RefSeq" id="WP_008952736.1">
    <property type="nucleotide sequence ID" value="NZ_ACIS01000002.1"/>
</dbReference>
<evidence type="ECO:0000256" key="8">
    <source>
        <dbReference type="ARBA" id="ARBA00024536"/>
    </source>
</evidence>
<comment type="caution">
    <text evidence="11">The sequence shown here is derived from an EMBL/GenBank/DDBJ whole genome shotgun (WGS) entry which is preliminary data.</text>
</comment>
<comment type="function">
    <text evidence="9 10">Catalyzes the ferrous insertion into protoporphyrin IX.</text>
</comment>
<dbReference type="Gene3D" id="3.40.50.1400">
    <property type="match status" value="2"/>
</dbReference>
<dbReference type="InterPro" id="IPR001015">
    <property type="entry name" value="Ferrochelatase"/>
</dbReference>
<organism evidence="11 12">
    <name type="scientific">Pseudogulbenkiania ferrooxidans 2002</name>
    <dbReference type="NCBI Taxonomy" id="279714"/>
    <lineage>
        <taxon>Bacteria</taxon>
        <taxon>Pseudomonadati</taxon>
        <taxon>Pseudomonadota</taxon>
        <taxon>Betaproteobacteria</taxon>
        <taxon>Neisseriales</taxon>
        <taxon>Chromobacteriaceae</taxon>
        <taxon>Pseudogulbenkiania</taxon>
    </lineage>
</organism>
<evidence type="ECO:0000256" key="5">
    <source>
        <dbReference type="ARBA" id="ARBA00023133"/>
    </source>
</evidence>
<dbReference type="CDD" id="cd03411">
    <property type="entry name" value="Ferrochelatase_N"/>
    <property type="match status" value="1"/>
</dbReference>
<dbReference type="HAMAP" id="MF_00323">
    <property type="entry name" value="Ferrochelatase"/>
    <property type="match status" value="1"/>
</dbReference>
<keyword evidence="3 9" id="KW-0479">Metal-binding</keyword>
<comment type="pathway">
    <text evidence="9 10">Porphyrin-containing compound metabolism; protoheme biosynthesis; protoheme from protoporphyrin-IX: step 1/1.</text>
</comment>
<comment type="catalytic activity">
    <reaction evidence="8">
        <text>Fe-coproporphyrin III + 2 H(+) = coproporphyrin III + Fe(2+)</text>
        <dbReference type="Rhea" id="RHEA:49572"/>
        <dbReference type="ChEBI" id="CHEBI:15378"/>
        <dbReference type="ChEBI" id="CHEBI:29033"/>
        <dbReference type="ChEBI" id="CHEBI:68438"/>
        <dbReference type="ChEBI" id="CHEBI:131725"/>
        <dbReference type="EC" id="4.99.1.9"/>
    </reaction>
    <physiologicalReaction direction="right-to-left" evidence="8">
        <dbReference type="Rhea" id="RHEA:49574"/>
    </physiologicalReaction>
</comment>
<dbReference type="AlphaFoldDB" id="B9Z0U4"/>
<evidence type="ECO:0000256" key="6">
    <source>
        <dbReference type="ARBA" id="ARBA00023239"/>
    </source>
</evidence>
<accession>B9Z0U4</accession>
<dbReference type="PANTHER" id="PTHR11108:SF1">
    <property type="entry name" value="FERROCHELATASE, MITOCHONDRIAL"/>
    <property type="match status" value="1"/>
</dbReference>
<dbReference type="eggNOG" id="COG0276">
    <property type="taxonomic scope" value="Bacteria"/>
</dbReference>
<protein>
    <recommendedName>
        <fullName evidence="9 10">Ferrochelatase</fullName>
        <ecNumber evidence="9 10">4.98.1.1</ecNumber>
    </recommendedName>
    <alternativeName>
        <fullName evidence="9">Heme synthase</fullName>
    </alternativeName>
    <alternativeName>
        <fullName evidence="9">Protoheme ferro-lyase</fullName>
    </alternativeName>
</protein>
<evidence type="ECO:0000313" key="12">
    <source>
        <dbReference type="Proteomes" id="UP000003165"/>
    </source>
</evidence>
<dbReference type="CDD" id="cd00419">
    <property type="entry name" value="Ferrochelatase_C"/>
    <property type="match status" value="1"/>
</dbReference>
<feature type="binding site" evidence="9">
    <location>
        <position position="211"/>
    </location>
    <ligand>
        <name>Fe(2+)</name>
        <dbReference type="ChEBI" id="CHEBI:29033"/>
    </ligand>
</feature>
<proteinExistence type="inferred from homology"/>
<dbReference type="GO" id="GO:0006783">
    <property type="term" value="P:heme biosynthetic process"/>
    <property type="evidence" value="ECO:0007669"/>
    <property type="project" value="UniProtKB-UniRule"/>
</dbReference>
<evidence type="ECO:0000313" key="11">
    <source>
        <dbReference type="EMBL" id="EEG09700.1"/>
    </source>
</evidence>
<comment type="similarity">
    <text evidence="1 9 10">Belongs to the ferrochelatase family.</text>
</comment>
<dbReference type="GO" id="GO:0046872">
    <property type="term" value="F:metal ion binding"/>
    <property type="evidence" value="ECO:0007669"/>
    <property type="project" value="UniProtKB-KW"/>
</dbReference>
<reference evidence="11 12" key="1">
    <citation type="submission" date="2009-02" db="EMBL/GenBank/DDBJ databases">
        <title>Sequencing of the draft genome and assembly of Lutiella nitroferrum 2002.</title>
        <authorList>
            <consortium name="US DOE Joint Genome Institute (JGI-PGF)"/>
            <person name="Lucas S."/>
            <person name="Copeland A."/>
            <person name="Lapidus A."/>
            <person name="Glavina del Rio T."/>
            <person name="Tice H."/>
            <person name="Bruce D."/>
            <person name="Goodwin L."/>
            <person name="Pitluck S."/>
            <person name="Larimer F."/>
            <person name="Land M.L."/>
            <person name="Hauser L."/>
            <person name="Coates J.D."/>
        </authorList>
    </citation>
    <scope>NUCLEOTIDE SEQUENCE [LARGE SCALE GENOMIC DNA]</scope>
    <source>
        <strain evidence="11 12">2002</strain>
    </source>
</reference>
<dbReference type="InterPro" id="IPR033644">
    <property type="entry name" value="Ferrochelatase_C"/>
</dbReference>
<evidence type="ECO:0000256" key="2">
    <source>
        <dbReference type="ARBA" id="ARBA00022490"/>
    </source>
</evidence>
<evidence type="ECO:0000256" key="10">
    <source>
        <dbReference type="RuleBase" id="RU000607"/>
    </source>
</evidence>
<dbReference type="Proteomes" id="UP000003165">
    <property type="component" value="Unassembled WGS sequence"/>
</dbReference>
<evidence type="ECO:0000256" key="7">
    <source>
        <dbReference type="ARBA" id="ARBA00023244"/>
    </source>
</evidence>
<dbReference type="GO" id="GO:0005737">
    <property type="term" value="C:cytoplasm"/>
    <property type="evidence" value="ECO:0007669"/>
    <property type="project" value="UniProtKB-SubCell"/>
</dbReference>
<dbReference type="Pfam" id="PF00762">
    <property type="entry name" value="Ferrochelatase"/>
    <property type="match status" value="1"/>
</dbReference>
<comment type="catalytic activity">
    <reaction evidence="9 10">
        <text>heme b + 2 H(+) = protoporphyrin IX + Fe(2+)</text>
        <dbReference type="Rhea" id="RHEA:22584"/>
        <dbReference type="ChEBI" id="CHEBI:15378"/>
        <dbReference type="ChEBI" id="CHEBI:29033"/>
        <dbReference type="ChEBI" id="CHEBI:57306"/>
        <dbReference type="ChEBI" id="CHEBI:60344"/>
        <dbReference type="EC" id="4.98.1.1"/>
    </reaction>
</comment>
<keyword evidence="4 9" id="KW-0408">Iron</keyword>
<gene>
    <name evidence="9" type="primary">hemH</name>
    <name evidence="11" type="ORF">FuraDRAFT_0716</name>
</gene>
<keyword evidence="2 9" id="KW-0963">Cytoplasm</keyword>
<dbReference type="InterPro" id="IPR033659">
    <property type="entry name" value="Ferrochelatase_N"/>
</dbReference>
<dbReference type="EMBL" id="ACIS01000002">
    <property type="protein sequence ID" value="EEG09700.1"/>
    <property type="molecule type" value="Genomic_DNA"/>
</dbReference>
<evidence type="ECO:0000256" key="3">
    <source>
        <dbReference type="ARBA" id="ARBA00022723"/>
    </source>
</evidence>
<keyword evidence="6 9" id="KW-0456">Lyase</keyword>
<dbReference type="UniPathway" id="UPA00252">
    <property type="reaction ID" value="UER00325"/>
</dbReference>
<name>B9Z0U4_9NEIS</name>
<evidence type="ECO:0000256" key="1">
    <source>
        <dbReference type="ARBA" id="ARBA00007718"/>
    </source>
</evidence>
<evidence type="ECO:0000256" key="4">
    <source>
        <dbReference type="ARBA" id="ARBA00023004"/>
    </source>
</evidence>
<keyword evidence="12" id="KW-1185">Reference proteome</keyword>
<dbReference type="NCBIfam" id="TIGR00109">
    <property type="entry name" value="hemH"/>
    <property type="match status" value="1"/>
</dbReference>
<dbReference type="PANTHER" id="PTHR11108">
    <property type="entry name" value="FERROCHELATASE"/>
    <property type="match status" value="1"/>
</dbReference>
<sequence length="362" mass="40832">MSRYNKEPAFQHDYTPKTGVLLLNLGTPDAPTGKALRPYLKQFLSDPRVVELPRALWWLILNGIILNTRPRKSAEKYAAIWGKDGSPLLTHTQRQTKLLRGYLGEHGYRNLVVDFAMRYGSPSVEQVISGMRGQGVERLLVVPLYPQYAASSSATALDDVFRTLMKLRNMPELRTVRHFHDDPGYIRALAEQVRAHWQRHGRADKLVMSFHGVPRFTLDKGDPYHCECQKTGRLLAEALGLGKDQYVVCFQSRFGRAEWLKPYTSEVLAQLGKNHTARVDVICPGFVSDCLETLEEMAMEGKETFLTHGGGEYRYVPCLNDSPQWIAALAGLVEKNLAGWEPRTAEPAEQRLLRARGIGATK</sequence>
<comment type="subcellular location">
    <subcellularLocation>
        <location evidence="9 10">Cytoplasm</location>
    </subcellularLocation>
</comment>